<organism evidence="2">
    <name type="scientific">Lysobacter firmicutimachus</name>
    <dbReference type="NCBI Taxonomy" id="1792846"/>
    <lineage>
        <taxon>Bacteria</taxon>
        <taxon>Pseudomonadati</taxon>
        <taxon>Pseudomonadota</taxon>
        <taxon>Gammaproteobacteria</taxon>
        <taxon>Lysobacterales</taxon>
        <taxon>Lysobacteraceae</taxon>
        <taxon>Lysobacter</taxon>
    </lineage>
</organism>
<accession>A0AAU8MU17</accession>
<name>A0AAU8MU17_9GAMM</name>
<feature type="compositionally biased region" description="Low complexity" evidence="1">
    <location>
        <begin position="34"/>
        <end position="65"/>
    </location>
</feature>
<feature type="region of interest" description="Disordered" evidence="1">
    <location>
        <begin position="31"/>
        <end position="78"/>
    </location>
</feature>
<sequence length="259" mass="27201">MRRWLAPAVVAAFAWIAVVLLLAACGRNDPPNAGPASAATAPTPAASTPAAAAPADATPAPGTADSEPASTDYVLPGALAPDVGPEQLRRLFGSANVTIDDRLPGPEGEPFRGVVLFDGDPSRRAVLHYQDEQKLQGLAVVEVREPTTRWRLDNGVAIGQSLADLVRRNGKPIRFSGLGWDYGGTVTDWNGGKLGSGEGDAVMRHARLDFQPQAGRDDGVDAVPSGDSEYASDDPTYPRQGELLRVIEIGVSFPGEDDL</sequence>
<feature type="region of interest" description="Disordered" evidence="1">
    <location>
        <begin position="213"/>
        <end position="237"/>
    </location>
</feature>
<evidence type="ECO:0000256" key="1">
    <source>
        <dbReference type="SAM" id="MobiDB-lite"/>
    </source>
</evidence>
<dbReference type="AlphaFoldDB" id="A0AAU8MU17"/>
<dbReference type="PROSITE" id="PS51257">
    <property type="entry name" value="PROKAR_LIPOPROTEIN"/>
    <property type="match status" value="1"/>
</dbReference>
<proteinExistence type="predicted"/>
<dbReference type="EMBL" id="CP159925">
    <property type="protein sequence ID" value="XCO75115.1"/>
    <property type="molecule type" value="Genomic_DNA"/>
</dbReference>
<reference evidence="2" key="1">
    <citation type="submission" date="2024-06" db="EMBL/GenBank/DDBJ databases">
        <authorList>
            <person name="Li S."/>
        </authorList>
    </citation>
    <scope>NUCLEOTIDE SEQUENCE</scope>
    <source>
        <strain evidence="2">SR10</strain>
    </source>
</reference>
<evidence type="ECO:0000313" key="2">
    <source>
        <dbReference type="EMBL" id="XCO75115.1"/>
    </source>
</evidence>
<gene>
    <name evidence="2" type="ORF">ABU614_22695</name>
</gene>
<protein>
    <submittedName>
        <fullName evidence="2">Uncharacterized protein</fullName>
    </submittedName>
</protein>
<dbReference type="RefSeq" id="WP_363797969.1">
    <property type="nucleotide sequence ID" value="NZ_CP159925.1"/>
</dbReference>